<keyword evidence="2" id="KW-1185">Reference proteome</keyword>
<comment type="caution">
    <text evidence="1">The sequence shown here is derived from an EMBL/GenBank/DDBJ whole genome shotgun (WGS) entry which is preliminary data.</text>
</comment>
<proteinExistence type="predicted"/>
<evidence type="ECO:0000313" key="2">
    <source>
        <dbReference type="Proteomes" id="UP001228049"/>
    </source>
</evidence>
<dbReference type="Proteomes" id="UP001228049">
    <property type="component" value="Unassembled WGS sequence"/>
</dbReference>
<name>A0AAD9F4D6_DISEL</name>
<accession>A0AAD9F4D6</accession>
<gene>
    <name evidence="1" type="ORF">KUDE01_031500</name>
</gene>
<reference evidence="1" key="1">
    <citation type="submission" date="2023-04" db="EMBL/GenBank/DDBJ databases">
        <title>Chromosome-level genome of Chaenocephalus aceratus.</title>
        <authorList>
            <person name="Park H."/>
        </authorList>
    </citation>
    <scope>NUCLEOTIDE SEQUENCE</scope>
    <source>
        <strain evidence="1">DE</strain>
        <tissue evidence="1">Muscle</tissue>
    </source>
</reference>
<dbReference type="AlphaFoldDB" id="A0AAD9F4D6"/>
<dbReference type="EMBL" id="JASDAP010000021">
    <property type="protein sequence ID" value="KAK1885305.1"/>
    <property type="molecule type" value="Genomic_DNA"/>
</dbReference>
<evidence type="ECO:0000313" key="1">
    <source>
        <dbReference type="EMBL" id="KAK1885305.1"/>
    </source>
</evidence>
<sequence length="209" mass="22703">MATAVPVLRILNPQAPGDRQQAVAVPSKEARLYRDRERLFPHLRCELLSEATAMAKAEKLLRAKATRAIAGPSTRPIVHAIAGRPILPATSTIARPVPSLFPGPILPASNPVCQCVCPPYNRVHSLILGKVHTIQAQGVDEPSGVGAKVSRVQKLPSCTCCGQPTQGHKKYRRKVFCPVKMMSPSKGLEKNTVYNSYQHFTAVVDALEQ</sequence>
<organism evidence="1 2">
    <name type="scientific">Dissostichus eleginoides</name>
    <name type="common">Patagonian toothfish</name>
    <name type="synonym">Dissostichus amissus</name>
    <dbReference type="NCBI Taxonomy" id="100907"/>
    <lineage>
        <taxon>Eukaryota</taxon>
        <taxon>Metazoa</taxon>
        <taxon>Chordata</taxon>
        <taxon>Craniata</taxon>
        <taxon>Vertebrata</taxon>
        <taxon>Euteleostomi</taxon>
        <taxon>Actinopterygii</taxon>
        <taxon>Neopterygii</taxon>
        <taxon>Teleostei</taxon>
        <taxon>Neoteleostei</taxon>
        <taxon>Acanthomorphata</taxon>
        <taxon>Eupercaria</taxon>
        <taxon>Perciformes</taxon>
        <taxon>Notothenioidei</taxon>
        <taxon>Nototheniidae</taxon>
        <taxon>Dissostichus</taxon>
    </lineage>
</organism>
<protein>
    <submittedName>
        <fullName evidence="1">DNA polymerase zeta catalytic subunit</fullName>
    </submittedName>
</protein>